<comment type="similarity">
    <text evidence="3">Belongs to the BBS4 family.</text>
</comment>
<dbReference type="SMART" id="SM00028">
    <property type="entry name" value="TPR"/>
    <property type="match status" value="8"/>
</dbReference>
<keyword evidence="2 4" id="KW-0802">TPR repeat</keyword>
<dbReference type="PANTHER" id="PTHR44186">
    <property type="match status" value="1"/>
</dbReference>
<evidence type="ECO:0000313" key="6">
    <source>
        <dbReference type="Proteomes" id="UP000039324"/>
    </source>
</evidence>
<feature type="repeat" description="TPR" evidence="4">
    <location>
        <begin position="269"/>
        <end position="302"/>
    </location>
</feature>
<evidence type="ECO:0000256" key="2">
    <source>
        <dbReference type="ARBA" id="ARBA00022803"/>
    </source>
</evidence>
<dbReference type="Pfam" id="PF13432">
    <property type="entry name" value="TPR_16"/>
    <property type="match status" value="2"/>
</dbReference>
<evidence type="ECO:0000256" key="1">
    <source>
        <dbReference type="ARBA" id="ARBA00022737"/>
    </source>
</evidence>
<dbReference type="GO" id="GO:0061512">
    <property type="term" value="P:protein localization to cilium"/>
    <property type="evidence" value="ECO:0007669"/>
    <property type="project" value="TreeGrafter"/>
</dbReference>
<dbReference type="Pfam" id="PF13414">
    <property type="entry name" value="TPR_11"/>
    <property type="match status" value="1"/>
</dbReference>
<dbReference type="InterPro" id="IPR011990">
    <property type="entry name" value="TPR-like_helical_dom_sf"/>
</dbReference>
<dbReference type="PROSITE" id="PS50005">
    <property type="entry name" value="TPR"/>
    <property type="match status" value="4"/>
</dbReference>
<keyword evidence="6" id="KW-1185">Reference proteome</keyword>
<dbReference type="Pfam" id="PF13181">
    <property type="entry name" value="TPR_8"/>
    <property type="match status" value="1"/>
</dbReference>
<organism evidence="5 6">
    <name type="scientific">Plasmodiophora brassicae</name>
    <name type="common">Clubroot disease agent</name>
    <dbReference type="NCBI Taxonomy" id="37360"/>
    <lineage>
        <taxon>Eukaryota</taxon>
        <taxon>Sar</taxon>
        <taxon>Rhizaria</taxon>
        <taxon>Endomyxa</taxon>
        <taxon>Phytomyxea</taxon>
        <taxon>Plasmodiophorida</taxon>
        <taxon>Plasmodiophoridae</taxon>
        <taxon>Plasmodiophora</taxon>
    </lineage>
</organism>
<feature type="repeat" description="TPR" evidence="4">
    <location>
        <begin position="167"/>
        <end position="200"/>
    </location>
</feature>
<proteinExistence type="inferred from homology"/>
<protein>
    <submittedName>
        <fullName evidence="5">Uncharacterized protein</fullName>
    </submittedName>
</protein>
<dbReference type="OMA" id="YCEVAWH"/>
<accession>A0A0G4IMV6</accession>
<evidence type="ECO:0000256" key="4">
    <source>
        <dbReference type="PROSITE-ProRule" id="PRU00339"/>
    </source>
</evidence>
<dbReference type="SUPFAM" id="SSF48452">
    <property type="entry name" value="TPR-like"/>
    <property type="match status" value="2"/>
</dbReference>
<dbReference type="STRING" id="37360.A0A0G4IMV6"/>
<dbReference type="GO" id="GO:0060271">
    <property type="term" value="P:cilium assembly"/>
    <property type="evidence" value="ECO:0007669"/>
    <property type="project" value="TreeGrafter"/>
</dbReference>
<gene>
    <name evidence="5" type="ORF">PBRA_005164</name>
</gene>
<dbReference type="PANTHER" id="PTHR44186:SF1">
    <property type="entry name" value="BARDET-BIEDL SYNDROME 4 PROTEIN"/>
    <property type="match status" value="1"/>
</dbReference>
<dbReference type="AlphaFoldDB" id="A0A0G4IMV6"/>
<name>A0A0G4IMV6_PLABS</name>
<dbReference type="Gene3D" id="1.25.40.10">
    <property type="entry name" value="Tetratricopeptide repeat domain"/>
    <property type="match status" value="2"/>
</dbReference>
<evidence type="ECO:0000256" key="3">
    <source>
        <dbReference type="ARBA" id="ARBA00023778"/>
    </source>
</evidence>
<dbReference type="PROSITE" id="PS50293">
    <property type="entry name" value="TPR_REGION"/>
    <property type="match status" value="1"/>
</dbReference>
<evidence type="ECO:0000313" key="5">
    <source>
        <dbReference type="EMBL" id="CEO96555.1"/>
    </source>
</evidence>
<dbReference type="InterPro" id="IPR019734">
    <property type="entry name" value="TPR_rpt"/>
</dbReference>
<keyword evidence="1" id="KW-0677">Repeat</keyword>
<dbReference type="OrthoDB" id="309339at2759"/>
<dbReference type="EMBL" id="CDSF01000068">
    <property type="protein sequence ID" value="CEO96555.1"/>
    <property type="molecule type" value="Genomic_DNA"/>
</dbReference>
<feature type="repeat" description="TPR" evidence="4">
    <location>
        <begin position="303"/>
        <end position="336"/>
    </location>
</feature>
<feature type="repeat" description="TPR" evidence="4">
    <location>
        <begin position="66"/>
        <end position="99"/>
    </location>
</feature>
<dbReference type="Proteomes" id="UP000039324">
    <property type="component" value="Unassembled WGS sequence"/>
</dbReference>
<reference evidence="5 6" key="1">
    <citation type="submission" date="2015-02" db="EMBL/GenBank/DDBJ databases">
        <authorList>
            <person name="Chooi Y.-H."/>
        </authorList>
    </citation>
    <scope>NUCLEOTIDE SEQUENCE [LARGE SCALE GENOMIC DNA]</scope>
    <source>
        <strain evidence="5">E3</strain>
    </source>
</reference>
<dbReference type="GO" id="GO:0036064">
    <property type="term" value="C:ciliary basal body"/>
    <property type="evidence" value="ECO:0007669"/>
    <property type="project" value="TreeGrafter"/>
</dbReference>
<sequence length="431" mass="48314">MMTASAPVAVSPEDPAASFAATKLNTLDELATWTNWKIQQLFALNEFDQCLTLIESVLNESKGQSEFALYIKGKIMKHTGRIDEALELFQAAATLCPSNHLNLKQVARCLFLLGRFEAALTVYEEAEKLGGEQWDIWQNKGLCHWRMRRQPEALECFHSANMIQRHDATYLLMGKLLVEMNELQKAIAVYSEALEFSPDNSHLLTTLGLLYMKTGESFKGFENLGNSLTHDAGNARTILAAGSIIQDHNDTEVALIKYRVAAKKIPASAQLWNNIGMCFYTKQKYVAATSCLKRALYLDPFEWIISYNLAMTHLQTRQFASAYHHFSASINLQPDNAASYMYLAIALSHLGDAENTCNAFAKALELDSGSFLINLNFAVTLLQLGDRPRCAEQYNQFVEKWSRLDETQQSAHPAVKIQRSKLEAALGIRLA</sequence>